<comment type="caution">
    <text evidence="3">The sequence shown here is derived from an EMBL/GenBank/DDBJ whole genome shotgun (WGS) entry which is preliminary data.</text>
</comment>
<feature type="transmembrane region" description="Helical" evidence="2">
    <location>
        <begin position="1476"/>
        <end position="1495"/>
    </location>
</feature>
<organism evidence="3 4">
    <name type="scientific">Bacillus thuringiensis</name>
    <dbReference type="NCBI Taxonomy" id="1428"/>
    <lineage>
        <taxon>Bacteria</taxon>
        <taxon>Bacillati</taxon>
        <taxon>Bacillota</taxon>
        <taxon>Bacilli</taxon>
        <taxon>Bacillales</taxon>
        <taxon>Bacillaceae</taxon>
        <taxon>Bacillus</taxon>
        <taxon>Bacillus cereus group</taxon>
    </lineage>
</organism>
<feature type="transmembrane region" description="Helical" evidence="2">
    <location>
        <begin position="1404"/>
        <end position="1437"/>
    </location>
</feature>
<keyword evidence="2" id="KW-0472">Membrane</keyword>
<dbReference type="PANTHER" id="PTHR32305">
    <property type="match status" value="1"/>
</dbReference>
<reference evidence="3 4" key="1">
    <citation type="submission" date="2017-09" db="EMBL/GenBank/DDBJ databases">
        <title>Large-scale bioinformatics analysis of Bacillus genomes uncovers conserved roles of natural products in bacterial physiology.</title>
        <authorList>
            <consortium name="Agbiome Team Llc"/>
            <person name="Bleich R.M."/>
            <person name="Grubbs K.J."/>
            <person name="Santa Maria K.C."/>
            <person name="Allen S.E."/>
            <person name="Farag S."/>
            <person name="Shank E.A."/>
            <person name="Bowers A."/>
        </authorList>
    </citation>
    <scope>NUCLEOTIDE SEQUENCE [LARGE SCALE GENOMIC DNA]</scope>
    <source>
        <strain evidence="3 4">AFS089089</strain>
    </source>
</reference>
<protein>
    <recommendedName>
        <fullName evidence="5">RHS repeat-associated core domain-containing protein</fullName>
    </recommendedName>
</protein>
<evidence type="ECO:0000256" key="2">
    <source>
        <dbReference type="SAM" id="Phobius"/>
    </source>
</evidence>
<evidence type="ECO:0008006" key="5">
    <source>
        <dbReference type="Google" id="ProtNLM"/>
    </source>
</evidence>
<feature type="region of interest" description="Disordered" evidence="1">
    <location>
        <begin position="1"/>
        <end position="26"/>
    </location>
</feature>
<sequence>MKKNLNDLPRINKGNKQSELQKKNTLEGIKPIFPKSDTAFESDAFSLGSFTRGSVDPRTGTYNFVLPLAKIKGNKQRGPEVAVNLSYNHFSKGDEGFGIGWSIGLSKFDKEAGKLYLRDGRVIHVEVNTKDEPIIQTVDIVNFIFYPTNDNGYIIEYKDGSRENLRVVENADNQNIYYISSATNEAGYTVKFNYIVSKYPVLHEIIDSDNIKLMTFTPGENIMEVAIFPGLDKLSTNIIFSISGTDRRLIKCHLKNQTKETNSYRFTYTEQQSFTLLSKVTHDGFSEEIFYNQELEFPMNGPYRTIPAVSSYEITMYAPESKEYKQIHVYQFTEANFTGFFQKEKWIPNVIDNIYFRDPSYTYQSTEKIHIDGEHHSDVTRTYNKYHLLIEETISNKREQNINHVYTYYADVKKSYQEQIPQYKFLKKKITTYTEFGKSTSEITKYEYDQWGNILLIDMGEAGKQVYAYGSPYKGFVRDIIQKEEYKGNANNSFRTEYSYKEIRGINNLPYKVIEIIKEGKVKNGEMKVCKEISMNYYDIKQIPLIHGLCEERKISLLGKFISKEVYRYEYNPQDLGKIQITSEKETTDRQFLSTLKEVSIYTGQKLLEVDSTGVRTKYTYDRLGRILSVTTGDNSQNAATTSYTYKLEDDLFVITETSPDNKIKKTYLDGLNNPTLVKYGPNECVMTRKYYNTLQQVLEEHTYDYGVHSSDYQKQITTEVAHKYYYDAWGKLCKIQYSNGIEYIADYNMIEHALTEYLTYEHASSTPAKHISKYNKTGKIVSEEYTSGKGEVLQSISYEYDEFNNVKKETLTVKNSEFRPLVKQYEYDEFDRVISVIECEQGEVREKKTSYTYSPYTDQTLQTAIYVQDKLIGTRRYDGLNRLVEEKTGDSNPKKYTYYPGYFRPNEFTTPRERLIKFKYAKELNYLPTDVEDVKNKKKFSYTYNPGNGLITKQENGITSRALLYDVNYNLTNENITLDEKNYETRDYLTGELGTMNAIYLLNENNPKPKEIKYGYNEKGQLITTKQGDLSTVISYTNDFPKEVTFYHNSNTALKCLYYYDEMGRETLRIYKVKDTELCQVSLIYNEMGKIKGRWIGYDKLSVDYQYNYDIYGRLITETLVESGVKSGNTHTFKNEYEYDDFNNIVSYKVNDNEYRYSYDEYDPCKLLTVTTPSNEEKHIMYDSAGNIVRIGNVNLGAKKFEYDSFEKLASVKKDKEISRYTHDYAGRQYLQEHPTERESTTMLYTPDDKLSTVIKNNLDYQQKIDYSYLHNQLSYVTDTNSSTEVRNNYTQIFNDMTGSTYGWVNASDASKKGNLHLYNAYGYSDPRFNSFPFAIQFAGEYLEKETQLYHLGHGYRAYDPLLMRFLQPDESSPFDGGGINPYVYALGDPINFTDPSGHISTLAAVGIGLGAVGALASVFTFGLGAVAAGGALAFLQTAGGILAATSLTLEVASLSTGIASAILENTDSQTSHQLSVASSVLGIGALITGLGALGKSARPLLGIFKRENIISGAVDSIEYMGVKNRHLHYLYSANYKGGSLLVTHGDPSMNLIASVNGKWRNGLILSHELSELPGYNPSGPLYLMSCGAGRFGRASNAQLIANTLNRPVISFPSKYTWAYSGVKPTSVSDTVTFLGWPNLAKFTTFNPM</sequence>
<accession>A0A9X6TJU3</accession>
<dbReference type="EMBL" id="NVNL01000046">
    <property type="protein sequence ID" value="PEA87584.1"/>
    <property type="molecule type" value="Genomic_DNA"/>
</dbReference>
<name>A0A9X6TJU3_BACTU</name>
<dbReference type="Gene3D" id="2.180.10.10">
    <property type="entry name" value="RHS repeat-associated core"/>
    <property type="match status" value="2"/>
</dbReference>
<keyword evidence="2" id="KW-0812">Transmembrane</keyword>
<dbReference type="InterPro" id="IPR050708">
    <property type="entry name" value="T6SS_VgrG/RHS"/>
</dbReference>
<dbReference type="PANTHER" id="PTHR32305:SF15">
    <property type="entry name" value="PROTEIN RHSA-RELATED"/>
    <property type="match status" value="1"/>
</dbReference>
<dbReference type="NCBIfam" id="TIGR03696">
    <property type="entry name" value="Rhs_assc_core"/>
    <property type="match status" value="1"/>
</dbReference>
<evidence type="ECO:0000256" key="1">
    <source>
        <dbReference type="SAM" id="MobiDB-lite"/>
    </source>
</evidence>
<dbReference type="Proteomes" id="UP000220702">
    <property type="component" value="Unassembled WGS sequence"/>
</dbReference>
<evidence type="ECO:0000313" key="3">
    <source>
        <dbReference type="EMBL" id="PEA87584.1"/>
    </source>
</evidence>
<keyword evidence="2" id="KW-1133">Transmembrane helix</keyword>
<gene>
    <name evidence="3" type="ORF">CON71_23770</name>
</gene>
<evidence type="ECO:0000313" key="4">
    <source>
        <dbReference type="Proteomes" id="UP000220702"/>
    </source>
</evidence>
<feature type="transmembrane region" description="Helical" evidence="2">
    <location>
        <begin position="1444"/>
        <end position="1464"/>
    </location>
</feature>
<dbReference type="RefSeq" id="WP_098902379.1">
    <property type="nucleotide sequence ID" value="NZ_NVNL01000046.1"/>
</dbReference>
<proteinExistence type="predicted"/>
<dbReference type="InterPro" id="IPR022385">
    <property type="entry name" value="Rhs_assc_core"/>
</dbReference>